<keyword evidence="1" id="KW-1133">Transmembrane helix</keyword>
<feature type="transmembrane region" description="Helical" evidence="1">
    <location>
        <begin position="70"/>
        <end position="89"/>
    </location>
</feature>
<protein>
    <recommendedName>
        <fullName evidence="4">VanZ-like domain-containing protein</fullName>
    </recommendedName>
</protein>
<reference evidence="3" key="1">
    <citation type="submission" date="2013-08" db="EMBL/GenBank/DDBJ databases">
        <title>Genome sequencing of Arenimonas donghaensis.</title>
        <authorList>
            <person name="Chen F."/>
            <person name="Wang G."/>
        </authorList>
    </citation>
    <scope>NUCLEOTIDE SEQUENCE [LARGE SCALE GENOMIC DNA]</scope>
    <source>
        <strain evidence="3">HO3-R19</strain>
    </source>
</reference>
<keyword evidence="1" id="KW-0472">Membrane</keyword>
<organism evidence="2 3">
    <name type="scientific">Arenimonas donghaensis DSM 18148 = HO3-R19</name>
    <dbReference type="NCBI Taxonomy" id="1121014"/>
    <lineage>
        <taxon>Bacteria</taxon>
        <taxon>Pseudomonadati</taxon>
        <taxon>Pseudomonadota</taxon>
        <taxon>Gammaproteobacteria</taxon>
        <taxon>Lysobacterales</taxon>
        <taxon>Lysobacteraceae</taxon>
        <taxon>Arenimonas</taxon>
    </lineage>
</organism>
<dbReference type="Proteomes" id="UP000029085">
    <property type="component" value="Unassembled WGS sequence"/>
</dbReference>
<accession>A0A087ML16</accession>
<proteinExistence type="predicted"/>
<evidence type="ECO:0000256" key="1">
    <source>
        <dbReference type="SAM" id="Phobius"/>
    </source>
</evidence>
<comment type="caution">
    <text evidence="2">The sequence shown here is derived from an EMBL/GenBank/DDBJ whole genome shotgun (WGS) entry which is preliminary data.</text>
</comment>
<evidence type="ECO:0008006" key="4">
    <source>
        <dbReference type="Google" id="ProtNLM"/>
    </source>
</evidence>
<dbReference type="AlphaFoldDB" id="A0A087ML16"/>
<gene>
    <name evidence="2" type="ORF">N788_09280</name>
</gene>
<name>A0A087ML16_9GAMM</name>
<dbReference type="STRING" id="1121014.N788_09280"/>
<keyword evidence="3" id="KW-1185">Reference proteome</keyword>
<dbReference type="PATRIC" id="fig|1121014.3.peg.617"/>
<evidence type="ECO:0000313" key="2">
    <source>
        <dbReference type="EMBL" id="KFL37569.1"/>
    </source>
</evidence>
<sequence length="133" mass="14542">MRIARAGLIYFLVVFAAGFALALVRLPFLVPRFGVRTAELMEMPVMLAVIAWASWRLARRHRDLARGLRLLAGLLALLLLGSAELLLAWCLGQQSPGEYVASRDPVSGSVYLASLLVFAVAPALWRPGTSPER</sequence>
<dbReference type="OrthoDB" id="595355at2"/>
<reference evidence="2 3" key="2">
    <citation type="journal article" date="2015" name="Stand. Genomic Sci.">
        <title>High quality draft genomic sequence of Arenimonas donghaensis DSM 18148(T).</title>
        <authorList>
            <person name="Chen F."/>
            <person name="Wang H."/>
            <person name="Cao Y."/>
            <person name="Li X."/>
            <person name="Wang G."/>
        </authorList>
    </citation>
    <scope>NUCLEOTIDE SEQUENCE [LARGE SCALE GENOMIC DNA]</scope>
    <source>
        <strain evidence="2 3">HO3-R19</strain>
    </source>
</reference>
<dbReference type="EMBL" id="AVCJ01000002">
    <property type="protein sequence ID" value="KFL37569.1"/>
    <property type="molecule type" value="Genomic_DNA"/>
</dbReference>
<evidence type="ECO:0000313" key="3">
    <source>
        <dbReference type="Proteomes" id="UP000029085"/>
    </source>
</evidence>
<keyword evidence="1" id="KW-0812">Transmembrane</keyword>
<feature type="transmembrane region" description="Helical" evidence="1">
    <location>
        <begin position="7"/>
        <end position="28"/>
    </location>
</feature>
<dbReference type="RefSeq" id="WP_034220838.1">
    <property type="nucleotide sequence ID" value="NZ_AVCJ01000002.1"/>
</dbReference>
<feature type="transmembrane region" description="Helical" evidence="1">
    <location>
        <begin position="109"/>
        <end position="125"/>
    </location>
</feature>
<feature type="transmembrane region" description="Helical" evidence="1">
    <location>
        <begin position="40"/>
        <end position="58"/>
    </location>
</feature>